<dbReference type="EMBL" id="FN648230">
    <property type="protein sequence ID" value="CBJ30057.1"/>
    <property type="molecule type" value="Genomic_DNA"/>
</dbReference>
<dbReference type="InterPro" id="IPR039941">
    <property type="entry name" value="TT30"/>
</dbReference>
<dbReference type="GO" id="GO:0030992">
    <property type="term" value="C:intraciliary transport particle B"/>
    <property type="evidence" value="ECO:0007669"/>
    <property type="project" value="TreeGrafter"/>
</dbReference>
<dbReference type="PROSITE" id="PS50005">
    <property type="entry name" value="TPR"/>
    <property type="match status" value="1"/>
</dbReference>
<evidence type="ECO:0000256" key="8">
    <source>
        <dbReference type="PROSITE-ProRule" id="PRU00339"/>
    </source>
</evidence>
<evidence type="ECO:0000256" key="7">
    <source>
        <dbReference type="ARBA" id="ARBA00023273"/>
    </source>
</evidence>
<evidence type="ECO:0000256" key="4">
    <source>
        <dbReference type="ARBA" id="ARBA00022794"/>
    </source>
</evidence>
<keyword evidence="10" id="KW-1185">Reference proteome</keyword>
<dbReference type="STRING" id="2880.D7FMZ3"/>
<dbReference type="InterPro" id="IPR011990">
    <property type="entry name" value="TPR-like_helical_dom_sf"/>
</dbReference>
<name>D7FMZ3_ECTSI</name>
<dbReference type="eggNOG" id="KOG4340">
    <property type="taxonomic scope" value="Eukaryota"/>
</dbReference>
<gene>
    <name evidence="9" type="ORF">Esi_0172_0051</name>
</gene>
<comment type="subcellular location">
    <subcellularLocation>
        <location evidence="1">Cell projection</location>
        <location evidence="1">Cilium</location>
    </subcellularLocation>
</comment>
<dbReference type="SUPFAM" id="SSF48452">
    <property type="entry name" value="TPR-like"/>
    <property type="match status" value="2"/>
</dbReference>
<evidence type="ECO:0000313" key="10">
    <source>
        <dbReference type="Proteomes" id="UP000002630"/>
    </source>
</evidence>
<dbReference type="PANTHER" id="PTHR20931">
    <property type="entry name" value="TETRATRICOPEPTIDE REPEAT PROTEIN 30"/>
    <property type="match status" value="1"/>
</dbReference>
<dbReference type="OMA" id="CCKHELY"/>
<keyword evidence="9" id="KW-0282">Flagellum</keyword>
<dbReference type="Proteomes" id="UP000002630">
    <property type="component" value="Linkage Group LG05"/>
</dbReference>
<evidence type="ECO:0000256" key="1">
    <source>
        <dbReference type="ARBA" id="ARBA00004138"/>
    </source>
</evidence>
<organism evidence="9 10">
    <name type="scientific">Ectocarpus siliculosus</name>
    <name type="common">Brown alga</name>
    <name type="synonym">Conferva siliculosa</name>
    <dbReference type="NCBI Taxonomy" id="2880"/>
    <lineage>
        <taxon>Eukaryota</taxon>
        <taxon>Sar</taxon>
        <taxon>Stramenopiles</taxon>
        <taxon>Ochrophyta</taxon>
        <taxon>PX clade</taxon>
        <taxon>Phaeophyceae</taxon>
        <taxon>Ectocarpales</taxon>
        <taxon>Ectocarpaceae</taxon>
        <taxon>Ectocarpus</taxon>
    </lineage>
</organism>
<proteinExistence type="inferred from homology"/>
<evidence type="ECO:0000256" key="5">
    <source>
        <dbReference type="ARBA" id="ARBA00022803"/>
    </source>
</evidence>
<dbReference type="GO" id="GO:0120170">
    <property type="term" value="F:intraciliary transport particle B binding"/>
    <property type="evidence" value="ECO:0007669"/>
    <property type="project" value="TreeGrafter"/>
</dbReference>
<keyword evidence="3" id="KW-0677">Repeat</keyword>
<evidence type="ECO:0000256" key="3">
    <source>
        <dbReference type="ARBA" id="ARBA00022737"/>
    </source>
</evidence>
<keyword evidence="7" id="KW-0966">Cell projection</keyword>
<evidence type="ECO:0000313" key="9">
    <source>
        <dbReference type="EMBL" id="CBJ30057.1"/>
    </source>
</evidence>
<evidence type="ECO:0000256" key="2">
    <source>
        <dbReference type="ARBA" id="ARBA00009522"/>
    </source>
</evidence>
<keyword evidence="5 8" id="KW-0802">TPR repeat</keyword>
<dbReference type="GO" id="GO:0005879">
    <property type="term" value="C:axonemal microtubule"/>
    <property type="evidence" value="ECO:0007669"/>
    <property type="project" value="TreeGrafter"/>
</dbReference>
<dbReference type="Gene3D" id="1.25.40.10">
    <property type="entry name" value="Tetratricopeptide repeat domain"/>
    <property type="match status" value="2"/>
</dbReference>
<dbReference type="EMBL" id="FN649730">
    <property type="protein sequence ID" value="CBJ30057.1"/>
    <property type="molecule type" value="Genomic_DNA"/>
</dbReference>
<dbReference type="FunFam" id="1.25.40.10:FF:000186">
    <property type="entry name" value="Tetratricopeptide repeat domain 30A"/>
    <property type="match status" value="1"/>
</dbReference>
<keyword evidence="6" id="KW-0969">Cilium</keyword>
<dbReference type="PANTHER" id="PTHR20931:SF0">
    <property type="entry name" value="TETRATRICOPEPTIDE REPEAT PROTEIN 30"/>
    <property type="match status" value="1"/>
</dbReference>
<comment type="similarity">
    <text evidence="2">Belongs to the TTC30/dfy-1/fleer family.</text>
</comment>
<sequence length="699" mass="80439">MASLSRLGSCRSQINFKVNYHPPFTTHLAGIRLQSRVFFQQNFPRSRAALSLLSYCYYQMQDYKAATTMYEQLVKICPSVEEYKVYLAQSLYKAGMYPEATRAAVRVDSPQYQQRMVALQGAIKYEQDELAACKGLVDQCLGDDPDTIISYASISFKEQDYEDARQKYADAMHTLGYQADLAYNTALCYFKDKQYVSALKRVGELSYTLVVLGELSIDYISGRKQRSFVSDKRKLMVSCLPRALWPDEIIERGVREHPELSVGSNTDGIDVRSVGNSQVLQETCLVEAFNLRAAIEQTRKDYEMAVEALSDMPPRREQELDPVTLHNQALLHMEDDPTAGFRKLNFLLSNPPFPPETFGNLLLLHCKYGYHELAADILAENSHLTYKFLSEELYEYLDAAIMVQTSPEEAYRKYDELTSKHIDQLRQLTKQIQDARIARDNDAIKTSLEMYDAALERYIPVLMAMARIYWDRENYPIVEKLFRQAAEFCSDHDTWKLNAAHVFFMEEKFKEAIRYYQPIVKKQAESILEVPAIVLANLCVSHIMISQNDEAEELMRKIEKEEEKVAEQDPEKQCFHLCIVNLVIGTLYCAKGNFEFGISRIIKSLEPYEKKLGTDTWFYAKRCFLALAEQMSKHMLILKDASLYEIIGFLDAADQHGHNIPTQIGPQVDPGGKHTPDKWNCTVSYETRQLKKIFLKLRD</sequence>
<dbReference type="GO" id="GO:0042073">
    <property type="term" value="P:intraciliary transport"/>
    <property type="evidence" value="ECO:0007669"/>
    <property type="project" value="TreeGrafter"/>
</dbReference>
<dbReference type="AlphaFoldDB" id="D7FMZ3"/>
<feature type="repeat" description="TPR" evidence="8">
    <location>
        <begin position="47"/>
        <end position="80"/>
    </location>
</feature>
<dbReference type="OrthoDB" id="10249577at2759"/>
<dbReference type="InterPro" id="IPR019734">
    <property type="entry name" value="TPR_rpt"/>
</dbReference>
<dbReference type="InParanoid" id="D7FMZ3"/>
<keyword evidence="4" id="KW-0970">Cilium biogenesis/degradation</keyword>
<protein>
    <submittedName>
        <fullName evidence="9">Flagellar associated protein</fullName>
    </submittedName>
</protein>
<reference evidence="9 10" key="1">
    <citation type="journal article" date="2010" name="Nature">
        <title>The Ectocarpus genome and the independent evolution of multicellularity in brown algae.</title>
        <authorList>
            <person name="Cock J.M."/>
            <person name="Sterck L."/>
            <person name="Rouze P."/>
            <person name="Scornet D."/>
            <person name="Allen A.E."/>
            <person name="Amoutzias G."/>
            <person name="Anthouard V."/>
            <person name="Artiguenave F."/>
            <person name="Aury J.M."/>
            <person name="Badger J.H."/>
            <person name="Beszteri B."/>
            <person name="Billiau K."/>
            <person name="Bonnet E."/>
            <person name="Bothwell J.H."/>
            <person name="Bowler C."/>
            <person name="Boyen C."/>
            <person name="Brownlee C."/>
            <person name="Carrano C.J."/>
            <person name="Charrier B."/>
            <person name="Cho G.Y."/>
            <person name="Coelho S.M."/>
            <person name="Collen J."/>
            <person name="Corre E."/>
            <person name="Da Silva C."/>
            <person name="Delage L."/>
            <person name="Delaroque N."/>
            <person name="Dittami S.M."/>
            <person name="Doulbeau S."/>
            <person name="Elias M."/>
            <person name="Farnham G."/>
            <person name="Gachon C.M."/>
            <person name="Gschloessl B."/>
            <person name="Heesch S."/>
            <person name="Jabbari K."/>
            <person name="Jubin C."/>
            <person name="Kawai H."/>
            <person name="Kimura K."/>
            <person name="Kloareg B."/>
            <person name="Kupper F.C."/>
            <person name="Lang D."/>
            <person name="Le Bail A."/>
            <person name="Leblanc C."/>
            <person name="Lerouge P."/>
            <person name="Lohr M."/>
            <person name="Lopez P.J."/>
            <person name="Martens C."/>
            <person name="Maumus F."/>
            <person name="Michel G."/>
            <person name="Miranda-Saavedra D."/>
            <person name="Morales J."/>
            <person name="Moreau H."/>
            <person name="Motomura T."/>
            <person name="Nagasato C."/>
            <person name="Napoli C.A."/>
            <person name="Nelson D.R."/>
            <person name="Nyvall-Collen P."/>
            <person name="Peters A.F."/>
            <person name="Pommier C."/>
            <person name="Potin P."/>
            <person name="Poulain J."/>
            <person name="Quesneville H."/>
            <person name="Read B."/>
            <person name="Rensing S.A."/>
            <person name="Ritter A."/>
            <person name="Rousvoal S."/>
            <person name="Samanta M."/>
            <person name="Samson G."/>
            <person name="Schroeder D.C."/>
            <person name="Segurens B."/>
            <person name="Strittmatter M."/>
            <person name="Tonon T."/>
            <person name="Tregear J.W."/>
            <person name="Valentin K."/>
            <person name="von Dassow P."/>
            <person name="Yamagishi T."/>
            <person name="Van de Peer Y."/>
            <person name="Wincker P."/>
        </authorList>
    </citation>
    <scope>NUCLEOTIDE SEQUENCE [LARGE SCALE GENOMIC DNA]</scope>
    <source>
        <strain evidence="10">Ec32 / CCAP1310/4</strain>
    </source>
</reference>
<accession>D7FMZ3</accession>
<evidence type="ECO:0000256" key="6">
    <source>
        <dbReference type="ARBA" id="ARBA00023069"/>
    </source>
</evidence>